<sequence length="191" mass="21096">MRTLITTAFVSLDGVVEAPGGEPGYRNSGWTFQGIEFDAAAYEIKAREQDEAAAMLLGRVSYQAFSPVWPGMTEEFPRYNAMPKYVVSTTLKEEELVTNWGEITILRSLDDVAALKETEGGPITVHGSATLNRNLSDAGLIDRYHLLVFPVLLGAGKRLFSDTDKDKQGLKLLESESYSNGIQKLVYDVVR</sequence>
<gene>
    <name evidence="2" type="ORF">GCM10022380_65440</name>
</gene>
<evidence type="ECO:0000313" key="3">
    <source>
        <dbReference type="Proteomes" id="UP001501624"/>
    </source>
</evidence>
<organism evidence="2 3">
    <name type="scientific">Amycolatopsis tucumanensis</name>
    <dbReference type="NCBI Taxonomy" id="401106"/>
    <lineage>
        <taxon>Bacteria</taxon>
        <taxon>Bacillati</taxon>
        <taxon>Actinomycetota</taxon>
        <taxon>Actinomycetes</taxon>
        <taxon>Pseudonocardiales</taxon>
        <taxon>Pseudonocardiaceae</taxon>
        <taxon>Amycolatopsis</taxon>
    </lineage>
</organism>
<dbReference type="Proteomes" id="UP001501624">
    <property type="component" value="Unassembled WGS sequence"/>
</dbReference>
<evidence type="ECO:0000313" key="2">
    <source>
        <dbReference type="EMBL" id="GAA3838198.1"/>
    </source>
</evidence>
<name>A0ABP7JAP0_9PSEU</name>
<proteinExistence type="predicted"/>
<accession>A0ABP7JAP0</accession>
<dbReference type="PANTHER" id="PTHR38011">
    <property type="entry name" value="DIHYDROFOLATE REDUCTASE FAMILY PROTEIN (AFU_ORTHOLOGUE AFUA_8G06820)"/>
    <property type="match status" value="1"/>
</dbReference>
<reference evidence="3" key="1">
    <citation type="journal article" date="2019" name="Int. J. Syst. Evol. Microbiol.">
        <title>The Global Catalogue of Microorganisms (GCM) 10K type strain sequencing project: providing services to taxonomists for standard genome sequencing and annotation.</title>
        <authorList>
            <consortium name="The Broad Institute Genomics Platform"/>
            <consortium name="The Broad Institute Genome Sequencing Center for Infectious Disease"/>
            <person name="Wu L."/>
            <person name="Ma J."/>
        </authorList>
    </citation>
    <scope>NUCLEOTIDE SEQUENCE [LARGE SCALE GENOMIC DNA]</scope>
    <source>
        <strain evidence="3">JCM 17017</strain>
    </source>
</reference>
<dbReference type="PANTHER" id="PTHR38011:SF11">
    <property type="entry name" value="2,5-DIAMINO-6-RIBOSYLAMINO-4(3H)-PYRIMIDINONE 5'-PHOSPHATE REDUCTASE"/>
    <property type="match status" value="1"/>
</dbReference>
<dbReference type="SUPFAM" id="SSF53597">
    <property type="entry name" value="Dihydrofolate reductase-like"/>
    <property type="match status" value="1"/>
</dbReference>
<comment type="caution">
    <text evidence="2">The sequence shown here is derived from an EMBL/GenBank/DDBJ whole genome shotgun (WGS) entry which is preliminary data.</text>
</comment>
<dbReference type="RefSeq" id="WP_020420913.1">
    <property type="nucleotide sequence ID" value="NZ_BAABCM010000011.1"/>
</dbReference>
<dbReference type="EMBL" id="BAABCM010000011">
    <property type="protein sequence ID" value="GAA3838198.1"/>
    <property type="molecule type" value="Genomic_DNA"/>
</dbReference>
<dbReference type="InterPro" id="IPR024072">
    <property type="entry name" value="DHFR-like_dom_sf"/>
</dbReference>
<feature type="domain" description="Bacterial bifunctional deaminase-reductase C-terminal" evidence="1">
    <location>
        <begin position="2"/>
        <end position="183"/>
    </location>
</feature>
<evidence type="ECO:0000259" key="1">
    <source>
        <dbReference type="Pfam" id="PF01872"/>
    </source>
</evidence>
<dbReference type="InterPro" id="IPR002734">
    <property type="entry name" value="RibDG_C"/>
</dbReference>
<dbReference type="Pfam" id="PF01872">
    <property type="entry name" value="RibD_C"/>
    <property type="match status" value="1"/>
</dbReference>
<keyword evidence="3" id="KW-1185">Reference proteome</keyword>
<protein>
    <submittedName>
        <fullName evidence="2">Dihydrofolate reductase family protein</fullName>
    </submittedName>
</protein>
<dbReference type="InterPro" id="IPR050765">
    <property type="entry name" value="Riboflavin_Biosynth_HTPR"/>
</dbReference>
<dbReference type="Gene3D" id="3.40.430.10">
    <property type="entry name" value="Dihydrofolate Reductase, subunit A"/>
    <property type="match status" value="1"/>
</dbReference>